<dbReference type="EMBL" id="MU795394">
    <property type="protein sequence ID" value="KAJ3806663.1"/>
    <property type="molecule type" value="Genomic_DNA"/>
</dbReference>
<protein>
    <submittedName>
        <fullName evidence="1">Uncharacterized protein</fullName>
    </submittedName>
</protein>
<evidence type="ECO:0000313" key="1">
    <source>
        <dbReference type="EMBL" id="KAJ3806663.1"/>
    </source>
</evidence>
<sequence length="171" mass="19464">MAFSNATCAAAPVSPTNRHAQTLQKCIPLNTDIEVWILRQDTLEKVDLDKWWISFDDPRQNGVAIRTAGPSQHLEEYTAEQYSFDEPLTWMLLGTANFRSGNVIHDVLGEDSLLRILVASQFRQRGHGGLNSPNLMFIEELWKSLEEKKVIKKLTLPFDRVIEWATHLSSS</sequence>
<accession>A0ACC1TPV3</accession>
<comment type="caution">
    <text evidence="1">The sequence shown here is derived from an EMBL/GenBank/DDBJ whole genome shotgun (WGS) entry which is preliminary data.</text>
</comment>
<evidence type="ECO:0000313" key="2">
    <source>
        <dbReference type="Proteomes" id="UP001163835"/>
    </source>
</evidence>
<organism evidence="1 2">
    <name type="scientific">Lentinula aff. lateritia</name>
    <dbReference type="NCBI Taxonomy" id="2804960"/>
    <lineage>
        <taxon>Eukaryota</taxon>
        <taxon>Fungi</taxon>
        <taxon>Dikarya</taxon>
        <taxon>Basidiomycota</taxon>
        <taxon>Agaricomycotina</taxon>
        <taxon>Agaricomycetes</taxon>
        <taxon>Agaricomycetidae</taxon>
        <taxon>Agaricales</taxon>
        <taxon>Marasmiineae</taxon>
        <taxon>Omphalotaceae</taxon>
        <taxon>Lentinula</taxon>
    </lineage>
</organism>
<reference evidence="1" key="1">
    <citation type="submission" date="2022-09" db="EMBL/GenBank/DDBJ databases">
        <title>A Global Phylogenomic Analysis of the Shiitake Genus Lentinula.</title>
        <authorList>
            <consortium name="DOE Joint Genome Institute"/>
            <person name="Sierra-Patev S."/>
            <person name="Min B."/>
            <person name="Naranjo-Ortiz M."/>
            <person name="Looney B."/>
            <person name="Konkel Z."/>
            <person name="Slot J.C."/>
            <person name="Sakamoto Y."/>
            <person name="Steenwyk J.L."/>
            <person name="Rokas A."/>
            <person name="Carro J."/>
            <person name="Camarero S."/>
            <person name="Ferreira P."/>
            <person name="Molpeceres G."/>
            <person name="Ruiz-Duenas F.J."/>
            <person name="Serrano A."/>
            <person name="Henrissat B."/>
            <person name="Drula E."/>
            <person name="Hughes K.W."/>
            <person name="Mata J.L."/>
            <person name="Ishikawa N.K."/>
            <person name="Vargas-Isla R."/>
            <person name="Ushijima S."/>
            <person name="Smith C.A."/>
            <person name="Ahrendt S."/>
            <person name="Andreopoulos W."/>
            <person name="He G."/>
            <person name="Labutti K."/>
            <person name="Lipzen A."/>
            <person name="Ng V."/>
            <person name="Riley R."/>
            <person name="Sandor L."/>
            <person name="Barry K."/>
            <person name="Martinez A.T."/>
            <person name="Xiao Y."/>
            <person name="Gibbons J.G."/>
            <person name="Terashima K."/>
            <person name="Grigoriev I.V."/>
            <person name="Hibbett D.S."/>
        </authorList>
    </citation>
    <scope>NUCLEOTIDE SEQUENCE</scope>
    <source>
        <strain evidence="1">TMI1499</strain>
    </source>
</reference>
<proteinExistence type="predicted"/>
<gene>
    <name evidence="1" type="ORF">F5876DRAFT_80468</name>
</gene>
<name>A0ACC1TPV3_9AGAR</name>
<keyword evidence="2" id="KW-1185">Reference proteome</keyword>
<dbReference type="Proteomes" id="UP001163835">
    <property type="component" value="Unassembled WGS sequence"/>
</dbReference>